<dbReference type="Proteomes" id="UP000193642">
    <property type="component" value="Unassembled WGS sequence"/>
</dbReference>
<dbReference type="EMBL" id="MCGO01000003">
    <property type="protein sequence ID" value="ORY52509.1"/>
    <property type="molecule type" value="Genomic_DNA"/>
</dbReference>
<feature type="compositionally biased region" description="Basic and acidic residues" evidence="10">
    <location>
        <begin position="13"/>
        <end position="22"/>
    </location>
</feature>
<evidence type="ECO:0000256" key="6">
    <source>
        <dbReference type="ARBA" id="ARBA00022840"/>
    </source>
</evidence>
<comment type="similarity">
    <text evidence="9">Belongs to the DEAD box helicase family.</text>
</comment>
<accession>A0A1Y2CZQ1</accession>
<dbReference type="SMART" id="SM00490">
    <property type="entry name" value="HELICc"/>
    <property type="match status" value="1"/>
</dbReference>
<dbReference type="GO" id="GO:0003724">
    <property type="term" value="F:RNA helicase activity"/>
    <property type="evidence" value="ECO:0007669"/>
    <property type="project" value="UniProtKB-EC"/>
</dbReference>
<evidence type="ECO:0000259" key="12">
    <source>
        <dbReference type="PROSITE" id="PS51194"/>
    </source>
</evidence>
<dbReference type="GO" id="GO:0016787">
    <property type="term" value="F:hydrolase activity"/>
    <property type="evidence" value="ECO:0007669"/>
    <property type="project" value="UniProtKB-KW"/>
</dbReference>
<keyword evidence="15" id="KW-1185">Reference proteome</keyword>
<feature type="compositionally biased region" description="Polar residues" evidence="10">
    <location>
        <begin position="595"/>
        <end position="608"/>
    </location>
</feature>
<dbReference type="InterPro" id="IPR001650">
    <property type="entry name" value="Helicase_C-like"/>
</dbReference>
<dbReference type="GO" id="GO:0005634">
    <property type="term" value="C:nucleus"/>
    <property type="evidence" value="ECO:0007669"/>
    <property type="project" value="UniProtKB-SubCell"/>
</dbReference>
<comment type="caution">
    <text evidence="14">The sequence shown here is derived from an EMBL/GenBank/DDBJ whole genome shotgun (WGS) entry which is preliminary data.</text>
</comment>
<evidence type="ECO:0000256" key="8">
    <source>
        <dbReference type="PROSITE-ProRule" id="PRU00552"/>
    </source>
</evidence>
<dbReference type="SMART" id="SM00487">
    <property type="entry name" value="DEXDc"/>
    <property type="match status" value="1"/>
</dbReference>
<keyword evidence="6 9" id="KW-0067">ATP-binding</keyword>
<evidence type="ECO:0000313" key="14">
    <source>
        <dbReference type="EMBL" id="ORY52509.1"/>
    </source>
</evidence>
<feature type="region of interest" description="Disordered" evidence="10">
    <location>
        <begin position="1"/>
        <end position="25"/>
    </location>
</feature>
<organism evidence="14 15">
    <name type="scientific">Rhizoclosmatium globosum</name>
    <dbReference type="NCBI Taxonomy" id="329046"/>
    <lineage>
        <taxon>Eukaryota</taxon>
        <taxon>Fungi</taxon>
        <taxon>Fungi incertae sedis</taxon>
        <taxon>Chytridiomycota</taxon>
        <taxon>Chytridiomycota incertae sedis</taxon>
        <taxon>Chytridiomycetes</taxon>
        <taxon>Chytridiales</taxon>
        <taxon>Chytriomycetaceae</taxon>
        <taxon>Rhizoclosmatium</taxon>
    </lineage>
</organism>
<dbReference type="InterPro" id="IPR011545">
    <property type="entry name" value="DEAD/DEAH_box_helicase_dom"/>
</dbReference>
<dbReference type="InterPro" id="IPR014001">
    <property type="entry name" value="Helicase_ATP-bd"/>
</dbReference>
<dbReference type="InterPro" id="IPR014014">
    <property type="entry name" value="RNA_helicase_DEAD_Q_motif"/>
</dbReference>
<keyword evidence="3 9" id="KW-0547">Nucleotide-binding</keyword>
<name>A0A1Y2CZQ1_9FUNG</name>
<feature type="domain" description="DEAD-box RNA helicase Q" evidence="13">
    <location>
        <begin position="144"/>
        <end position="172"/>
    </location>
</feature>
<gene>
    <name evidence="14" type="ORF">BCR33DRAFT_757023</name>
</gene>
<evidence type="ECO:0000256" key="4">
    <source>
        <dbReference type="ARBA" id="ARBA00022801"/>
    </source>
</evidence>
<dbReference type="AlphaFoldDB" id="A0A1Y2CZQ1"/>
<evidence type="ECO:0000256" key="7">
    <source>
        <dbReference type="ARBA" id="ARBA00023242"/>
    </source>
</evidence>
<feature type="compositionally biased region" description="Gly residues" evidence="10">
    <location>
        <begin position="545"/>
        <end position="562"/>
    </location>
</feature>
<protein>
    <recommendedName>
        <fullName evidence="2">RNA helicase</fullName>
        <ecNumber evidence="2">3.6.4.13</ecNumber>
    </recommendedName>
</protein>
<feature type="domain" description="Helicase C-terminal" evidence="12">
    <location>
        <begin position="362"/>
        <end position="512"/>
    </location>
</feature>
<dbReference type="GO" id="GO:0005524">
    <property type="term" value="F:ATP binding"/>
    <property type="evidence" value="ECO:0007669"/>
    <property type="project" value="UniProtKB-KW"/>
</dbReference>
<dbReference type="PROSITE" id="PS51192">
    <property type="entry name" value="HELICASE_ATP_BIND_1"/>
    <property type="match status" value="1"/>
</dbReference>
<dbReference type="FunFam" id="3.40.50.300:FF:000079">
    <property type="entry name" value="probable ATP-dependent RNA helicase DDX17"/>
    <property type="match status" value="1"/>
</dbReference>
<dbReference type="PROSITE" id="PS51194">
    <property type="entry name" value="HELICASE_CTER"/>
    <property type="match status" value="1"/>
</dbReference>
<evidence type="ECO:0000256" key="10">
    <source>
        <dbReference type="SAM" id="MobiDB-lite"/>
    </source>
</evidence>
<dbReference type="Pfam" id="PF00270">
    <property type="entry name" value="DEAD"/>
    <property type="match status" value="1"/>
</dbReference>
<dbReference type="CDD" id="cd18787">
    <property type="entry name" value="SF2_C_DEAD"/>
    <property type="match status" value="1"/>
</dbReference>
<dbReference type="InterPro" id="IPR027417">
    <property type="entry name" value="P-loop_NTPase"/>
</dbReference>
<reference evidence="14 15" key="1">
    <citation type="submission" date="2016-07" db="EMBL/GenBank/DDBJ databases">
        <title>Pervasive Adenine N6-methylation of Active Genes in Fungi.</title>
        <authorList>
            <consortium name="DOE Joint Genome Institute"/>
            <person name="Mondo S.J."/>
            <person name="Dannebaum R.O."/>
            <person name="Kuo R.C."/>
            <person name="Labutti K."/>
            <person name="Haridas S."/>
            <person name="Kuo A."/>
            <person name="Salamov A."/>
            <person name="Ahrendt S.R."/>
            <person name="Lipzen A."/>
            <person name="Sullivan W."/>
            <person name="Andreopoulos W.B."/>
            <person name="Clum A."/>
            <person name="Lindquist E."/>
            <person name="Daum C."/>
            <person name="Ramamoorthy G.K."/>
            <person name="Gryganskyi A."/>
            <person name="Culley D."/>
            <person name="Magnuson J.K."/>
            <person name="James T.Y."/>
            <person name="O'Malley M.A."/>
            <person name="Stajich J.E."/>
            <person name="Spatafora J.W."/>
            <person name="Visel A."/>
            <person name="Grigoriev I.V."/>
        </authorList>
    </citation>
    <scope>NUCLEOTIDE SEQUENCE [LARGE SCALE GENOMIC DNA]</scope>
    <source>
        <strain evidence="14 15">JEL800</strain>
    </source>
</reference>
<evidence type="ECO:0000313" key="15">
    <source>
        <dbReference type="Proteomes" id="UP000193642"/>
    </source>
</evidence>
<evidence type="ECO:0000256" key="5">
    <source>
        <dbReference type="ARBA" id="ARBA00022806"/>
    </source>
</evidence>
<evidence type="ECO:0000256" key="9">
    <source>
        <dbReference type="RuleBase" id="RU000492"/>
    </source>
</evidence>
<sequence>MKANNESAAAKTEPQKNNRLDLDDTDDFVESYAKAMKAKGIDVGSGAPAQDHGVDYNSDEEVYATARALEGRGDPADLDGPSDGKKEIEPLARVDHSKIEYIEIEKNLLQEHPDIAALTDADVMRIRRELDMRVSGHDIAKPCISFAHFMFEDCLLSTISKAGFSTPTAIQQQAVPVVLNGRDLIAVSKTGSGKTAAFVWPMIVHMMDQPELEWGDGPIGLILAPSRELASQIYTETKKFGKAYSLKSAVVYGGASKTDQFKELRNGGIEILVATPGRLIDLVKMKAVSLKRVSFLVLDEADRMFDLGFEPQVRSICNAVRPDRQTLLFSATFAKRIEYLARDVLTDPIRITIGNVGQSNTDVEQIIQVLRDDRFVAEGIVIIFIGRKAGVDELATNLSKNGFPCTAFHGDLLQHERDRVIQDCKANRIQILVATDVAARGLDIKQVRTVINFDVARDIDSHVHRCGRTGRAGEKGRAYTLITQKEDRFAAELVGNLEAGMQPVPPELMALAMKNPRFQSMRSGGGGGRGGRGGGRGRGGRGRGRGGIGFGAGFGGGRGGAGFSSNTTGGFGNRGGFGFNQPPRGGSVSRGGIQFQKSGSDWKSTSFR</sequence>
<dbReference type="InterPro" id="IPR000629">
    <property type="entry name" value="RNA-helicase_DEAD-box_CS"/>
</dbReference>
<dbReference type="PROSITE" id="PS51195">
    <property type="entry name" value="Q_MOTIF"/>
    <property type="match status" value="1"/>
</dbReference>
<feature type="region of interest" description="Disordered" evidence="10">
    <location>
        <begin position="518"/>
        <end position="608"/>
    </location>
</feature>
<dbReference type="EC" id="3.6.4.13" evidence="2"/>
<feature type="compositionally biased region" description="Gly residues" evidence="10">
    <location>
        <begin position="569"/>
        <end position="578"/>
    </location>
</feature>
<evidence type="ECO:0000259" key="13">
    <source>
        <dbReference type="PROSITE" id="PS51195"/>
    </source>
</evidence>
<dbReference type="OrthoDB" id="196131at2759"/>
<evidence type="ECO:0000256" key="3">
    <source>
        <dbReference type="ARBA" id="ARBA00022741"/>
    </source>
</evidence>
<keyword evidence="4 9" id="KW-0378">Hydrolase</keyword>
<dbReference type="STRING" id="329046.A0A1Y2CZQ1"/>
<feature type="short sequence motif" description="Q motif" evidence="8">
    <location>
        <begin position="144"/>
        <end position="172"/>
    </location>
</feature>
<dbReference type="SUPFAM" id="SSF52540">
    <property type="entry name" value="P-loop containing nucleoside triphosphate hydrolases"/>
    <property type="match status" value="2"/>
</dbReference>
<evidence type="ECO:0000256" key="2">
    <source>
        <dbReference type="ARBA" id="ARBA00012552"/>
    </source>
</evidence>
<evidence type="ECO:0000256" key="1">
    <source>
        <dbReference type="ARBA" id="ARBA00004123"/>
    </source>
</evidence>
<dbReference type="GO" id="GO:0003676">
    <property type="term" value="F:nucleic acid binding"/>
    <property type="evidence" value="ECO:0007669"/>
    <property type="project" value="InterPro"/>
</dbReference>
<keyword evidence="7" id="KW-0539">Nucleus</keyword>
<comment type="subcellular location">
    <subcellularLocation>
        <location evidence="1">Nucleus</location>
    </subcellularLocation>
</comment>
<dbReference type="Pfam" id="PF00271">
    <property type="entry name" value="Helicase_C"/>
    <property type="match status" value="1"/>
</dbReference>
<dbReference type="Gene3D" id="3.40.50.300">
    <property type="entry name" value="P-loop containing nucleotide triphosphate hydrolases"/>
    <property type="match status" value="2"/>
</dbReference>
<dbReference type="PANTHER" id="PTHR47958">
    <property type="entry name" value="ATP-DEPENDENT RNA HELICASE DBP3"/>
    <property type="match status" value="1"/>
</dbReference>
<dbReference type="PROSITE" id="PS00039">
    <property type="entry name" value="DEAD_ATP_HELICASE"/>
    <property type="match status" value="1"/>
</dbReference>
<keyword evidence="5 9" id="KW-0347">Helicase</keyword>
<proteinExistence type="inferred from homology"/>
<feature type="compositionally biased region" description="Gly residues" evidence="10">
    <location>
        <begin position="523"/>
        <end position="537"/>
    </location>
</feature>
<evidence type="ECO:0000259" key="11">
    <source>
        <dbReference type="PROSITE" id="PS51192"/>
    </source>
</evidence>
<feature type="domain" description="Helicase ATP-binding" evidence="11">
    <location>
        <begin position="175"/>
        <end position="351"/>
    </location>
</feature>